<protein>
    <submittedName>
        <fullName evidence="1">Uncharacterized protein</fullName>
    </submittedName>
</protein>
<organism evidence="1 2">
    <name type="scientific">Popillia japonica</name>
    <name type="common">Japanese beetle</name>
    <dbReference type="NCBI Taxonomy" id="7064"/>
    <lineage>
        <taxon>Eukaryota</taxon>
        <taxon>Metazoa</taxon>
        <taxon>Ecdysozoa</taxon>
        <taxon>Arthropoda</taxon>
        <taxon>Hexapoda</taxon>
        <taxon>Insecta</taxon>
        <taxon>Pterygota</taxon>
        <taxon>Neoptera</taxon>
        <taxon>Endopterygota</taxon>
        <taxon>Coleoptera</taxon>
        <taxon>Polyphaga</taxon>
        <taxon>Scarabaeiformia</taxon>
        <taxon>Scarabaeidae</taxon>
        <taxon>Rutelinae</taxon>
        <taxon>Popillia</taxon>
    </lineage>
</organism>
<keyword evidence="2" id="KW-1185">Reference proteome</keyword>
<evidence type="ECO:0000313" key="1">
    <source>
        <dbReference type="EMBL" id="KAK9727755.1"/>
    </source>
</evidence>
<dbReference type="EMBL" id="JASPKY010000176">
    <property type="protein sequence ID" value="KAK9727755.1"/>
    <property type="molecule type" value="Genomic_DNA"/>
</dbReference>
<sequence length="71" mass="8451">MSVLSYGSKKSYFCFSQCKLSRCVPTKGKLINTHGQRELCCKRFRRSEIIVFLSWQHQNVSVFHYHNNQHK</sequence>
<proteinExistence type="predicted"/>
<gene>
    <name evidence="1" type="ORF">QE152_g19032</name>
</gene>
<dbReference type="Proteomes" id="UP001458880">
    <property type="component" value="Unassembled WGS sequence"/>
</dbReference>
<comment type="caution">
    <text evidence="1">The sequence shown here is derived from an EMBL/GenBank/DDBJ whole genome shotgun (WGS) entry which is preliminary data.</text>
</comment>
<reference evidence="1 2" key="1">
    <citation type="journal article" date="2024" name="BMC Genomics">
        <title>De novo assembly and annotation of Popillia japonica's genome with initial clues to its potential as an invasive pest.</title>
        <authorList>
            <person name="Cucini C."/>
            <person name="Boschi S."/>
            <person name="Funari R."/>
            <person name="Cardaioli E."/>
            <person name="Iannotti N."/>
            <person name="Marturano G."/>
            <person name="Paoli F."/>
            <person name="Bruttini M."/>
            <person name="Carapelli A."/>
            <person name="Frati F."/>
            <person name="Nardi F."/>
        </authorList>
    </citation>
    <scope>NUCLEOTIDE SEQUENCE [LARGE SCALE GENOMIC DNA]</scope>
    <source>
        <strain evidence="1">DMR45628</strain>
    </source>
</reference>
<dbReference type="AlphaFoldDB" id="A0AAW1L429"/>
<evidence type="ECO:0000313" key="2">
    <source>
        <dbReference type="Proteomes" id="UP001458880"/>
    </source>
</evidence>
<name>A0AAW1L429_POPJA</name>
<accession>A0AAW1L429</accession>